<gene>
    <name evidence="2" type="ORF">R1flu_017411</name>
</gene>
<dbReference type="AlphaFoldDB" id="A0ABD1ZCW8"/>
<comment type="caution">
    <text evidence="2">The sequence shown here is derived from an EMBL/GenBank/DDBJ whole genome shotgun (WGS) entry which is preliminary data.</text>
</comment>
<evidence type="ECO:0000256" key="1">
    <source>
        <dbReference type="SAM" id="MobiDB-lite"/>
    </source>
</evidence>
<evidence type="ECO:0000313" key="3">
    <source>
        <dbReference type="Proteomes" id="UP001605036"/>
    </source>
</evidence>
<reference evidence="2 3" key="1">
    <citation type="submission" date="2024-09" db="EMBL/GenBank/DDBJ databases">
        <title>Chromosome-scale assembly of Riccia fluitans.</title>
        <authorList>
            <person name="Paukszto L."/>
            <person name="Sawicki J."/>
            <person name="Karawczyk K."/>
            <person name="Piernik-Szablinska J."/>
            <person name="Szczecinska M."/>
            <person name="Mazdziarz M."/>
        </authorList>
    </citation>
    <scope>NUCLEOTIDE SEQUENCE [LARGE SCALE GENOMIC DNA]</scope>
    <source>
        <strain evidence="2">Rf_01</strain>
        <tissue evidence="2">Aerial parts of the thallus</tissue>
    </source>
</reference>
<dbReference type="Proteomes" id="UP001605036">
    <property type="component" value="Unassembled WGS sequence"/>
</dbReference>
<evidence type="ECO:0000313" key="2">
    <source>
        <dbReference type="EMBL" id="KAL2649283.1"/>
    </source>
</evidence>
<feature type="compositionally biased region" description="Polar residues" evidence="1">
    <location>
        <begin position="79"/>
        <end position="91"/>
    </location>
</feature>
<accession>A0ABD1ZCW8</accession>
<organism evidence="2 3">
    <name type="scientific">Riccia fluitans</name>
    <dbReference type="NCBI Taxonomy" id="41844"/>
    <lineage>
        <taxon>Eukaryota</taxon>
        <taxon>Viridiplantae</taxon>
        <taxon>Streptophyta</taxon>
        <taxon>Embryophyta</taxon>
        <taxon>Marchantiophyta</taxon>
        <taxon>Marchantiopsida</taxon>
        <taxon>Marchantiidae</taxon>
        <taxon>Marchantiales</taxon>
        <taxon>Ricciaceae</taxon>
        <taxon>Riccia</taxon>
    </lineage>
</organism>
<proteinExistence type="predicted"/>
<protein>
    <submittedName>
        <fullName evidence="2">Uncharacterized protein</fullName>
    </submittedName>
</protein>
<feature type="region of interest" description="Disordered" evidence="1">
    <location>
        <begin position="66"/>
        <end position="102"/>
    </location>
</feature>
<dbReference type="EMBL" id="JBHFFA010000001">
    <property type="protein sequence ID" value="KAL2649283.1"/>
    <property type="molecule type" value="Genomic_DNA"/>
</dbReference>
<keyword evidence="3" id="KW-1185">Reference proteome</keyword>
<sequence>MRAKDRTRRVYYRRYRGRVFYTGEDKSSRIINARPGIAIHLILPLWKPDEGSGVELRGLVVATVSTSSHIEREPDHRGSPTSAETNKQQPHSMGEMVRRTGGSSGGFIVAYVMTGPPQETKHE</sequence>
<name>A0ABD1ZCW8_9MARC</name>
<feature type="compositionally biased region" description="Basic and acidic residues" evidence="1">
    <location>
        <begin position="69"/>
        <end position="78"/>
    </location>
</feature>